<feature type="transmembrane region" description="Helical" evidence="1">
    <location>
        <begin position="103"/>
        <end position="121"/>
    </location>
</feature>
<protein>
    <submittedName>
        <fullName evidence="2">DUF5316 domain-containing protein</fullName>
    </submittedName>
</protein>
<dbReference type="GeneID" id="1474749"/>
<keyword evidence="1" id="KW-0472">Membrane</keyword>
<dbReference type="AlphaFoldDB" id="A0A832VXZ2"/>
<dbReference type="EMBL" id="DUJU01000054">
    <property type="protein sequence ID" value="HIH93362.1"/>
    <property type="molecule type" value="Genomic_DNA"/>
</dbReference>
<comment type="caution">
    <text evidence="2">The sequence shown here is derived from an EMBL/GenBank/DDBJ whole genome shotgun (WGS) entry which is preliminary data.</text>
</comment>
<evidence type="ECO:0000256" key="1">
    <source>
        <dbReference type="SAM" id="Phobius"/>
    </source>
</evidence>
<reference evidence="2" key="1">
    <citation type="journal article" date="2020" name="bioRxiv">
        <title>A rank-normalized archaeal taxonomy based on genome phylogeny resolves widespread incomplete and uneven classifications.</title>
        <authorList>
            <person name="Rinke C."/>
            <person name="Chuvochina M."/>
            <person name="Mussig A.J."/>
            <person name="Chaumeil P.-A."/>
            <person name="Waite D.W."/>
            <person name="Whitman W.B."/>
            <person name="Parks D.H."/>
            <person name="Hugenholtz P."/>
        </authorList>
    </citation>
    <scope>NUCLEOTIDE SEQUENCE</scope>
    <source>
        <strain evidence="2">UBA8876</strain>
    </source>
</reference>
<keyword evidence="1" id="KW-0812">Transmembrane</keyword>
<evidence type="ECO:0000313" key="3">
    <source>
        <dbReference type="Proteomes" id="UP000600774"/>
    </source>
</evidence>
<proteinExistence type="predicted"/>
<evidence type="ECO:0000313" key="2">
    <source>
        <dbReference type="EMBL" id="HIH93362.1"/>
    </source>
</evidence>
<feature type="transmembrane region" description="Helical" evidence="1">
    <location>
        <begin position="29"/>
        <end position="47"/>
    </location>
</feature>
<dbReference type="Pfam" id="PF17247">
    <property type="entry name" value="DUF5316"/>
    <property type="match status" value="1"/>
</dbReference>
<accession>A0A832VXZ2</accession>
<organism evidence="2 3">
    <name type="scientific">Methanosarcina acetivorans</name>
    <dbReference type="NCBI Taxonomy" id="2214"/>
    <lineage>
        <taxon>Archaea</taxon>
        <taxon>Methanobacteriati</taxon>
        <taxon>Methanobacteriota</taxon>
        <taxon>Stenosarchaea group</taxon>
        <taxon>Methanomicrobia</taxon>
        <taxon>Methanosarcinales</taxon>
        <taxon>Methanosarcinaceae</taxon>
        <taxon>Methanosarcina</taxon>
    </lineage>
</organism>
<dbReference type="Proteomes" id="UP000600774">
    <property type="component" value="Unassembled WGS sequence"/>
</dbReference>
<dbReference type="InterPro" id="IPR035167">
    <property type="entry name" value="DUF5316"/>
</dbReference>
<sequence length="123" mass="13803">MLPAERAKPTNKLLYPPHKINEAVERVKSLLFIDAGIFIIAAVTAFLKGELGFIIDIIGLTGLIFFVMAGVLSGSFASGDWVRANYEDEFEEREEKNRLSKNLFFVGLFNLAISVLTYEFILQ</sequence>
<gene>
    <name evidence="2" type="ORF">HA338_04750</name>
</gene>
<feature type="transmembrane region" description="Helical" evidence="1">
    <location>
        <begin position="53"/>
        <end position="82"/>
    </location>
</feature>
<keyword evidence="1" id="KW-1133">Transmembrane helix</keyword>
<name>A0A832VXZ2_9EURY</name>
<dbReference type="RefSeq" id="WP_011022804.1">
    <property type="nucleotide sequence ID" value="NZ_DUJU01000054.1"/>
</dbReference>